<evidence type="ECO:0000313" key="1">
    <source>
        <dbReference type="EMBL" id="KAG0423043.1"/>
    </source>
</evidence>
<gene>
    <name evidence="1" type="ORF">HPB47_001163</name>
</gene>
<proteinExistence type="predicted"/>
<organism evidence="1 2">
    <name type="scientific">Ixodes persulcatus</name>
    <name type="common">Taiga tick</name>
    <dbReference type="NCBI Taxonomy" id="34615"/>
    <lineage>
        <taxon>Eukaryota</taxon>
        <taxon>Metazoa</taxon>
        <taxon>Ecdysozoa</taxon>
        <taxon>Arthropoda</taxon>
        <taxon>Chelicerata</taxon>
        <taxon>Arachnida</taxon>
        <taxon>Acari</taxon>
        <taxon>Parasitiformes</taxon>
        <taxon>Ixodida</taxon>
        <taxon>Ixodoidea</taxon>
        <taxon>Ixodidae</taxon>
        <taxon>Ixodinae</taxon>
        <taxon>Ixodes</taxon>
    </lineage>
</organism>
<dbReference type="EMBL" id="JABSTQ010010152">
    <property type="protein sequence ID" value="KAG0423043.1"/>
    <property type="molecule type" value="Genomic_DNA"/>
</dbReference>
<dbReference type="Proteomes" id="UP000805193">
    <property type="component" value="Unassembled WGS sequence"/>
</dbReference>
<keyword evidence="2" id="KW-1185">Reference proteome</keyword>
<comment type="caution">
    <text evidence="1">The sequence shown here is derived from an EMBL/GenBank/DDBJ whole genome shotgun (WGS) entry which is preliminary data.</text>
</comment>
<evidence type="ECO:0000313" key="2">
    <source>
        <dbReference type="Proteomes" id="UP000805193"/>
    </source>
</evidence>
<sequence length="388" mass="42382">MVESAIRDRTESLHNIGRTLFENPELNYEERIAHDLITGILEQEGFRVERHYILETAFRAEFGNGQPVVTIMCEYDALPNIGHACGHNLIAECSVAAGIAVKEVLKQDVTLTGKVLVMGTPAEEAGFGKIQMLKAGAFKDADVAMMLHPAPASIHTFPSSAHGKIHVKYRGKEAHSGAAPWEGINALDAAVGAYVNVSMLRQQMKPSWKVTGVIKDVDARANVTPSVYKMEFVIRAPKAKELLLLNEKVEACINSAAAATGCEVEITIKESFVDDVITNIAMANVYKKYAEMYGMRFPDLSKYPLLGASTDAGSVSYVVPLIHPTFRLDTRAVNHTPEFTKVAGSPDSLDRTLTAAKALALTALEVIRDPELLKSIKEEFEATRISQQ</sequence>
<accession>A0AC60PQ45</accession>
<reference evidence="1 2" key="1">
    <citation type="journal article" date="2020" name="Cell">
        <title>Large-Scale Comparative Analyses of Tick Genomes Elucidate Their Genetic Diversity and Vector Capacities.</title>
        <authorList>
            <consortium name="Tick Genome and Microbiome Consortium (TIGMIC)"/>
            <person name="Jia N."/>
            <person name="Wang J."/>
            <person name="Shi W."/>
            <person name="Du L."/>
            <person name="Sun Y."/>
            <person name="Zhan W."/>
            <person name="Jiang J.F."/>
            <person name="Wang Q."/>
            <person name="Zhang B."/>
            <person name="Ji P."/>
            <person name="Bell-Sakyi L."/>
            <person name="Cui X.M."/>
            <person name="Yuan T.T."/>
            <person name="Jiang B.G."/>
            <person name="Yang W.F."/>
            <person name="Lam T.T."/>
            <person name="Chang Q.C."/>
            <person name="Ding S.J."/>
            <person name="Wang X.J."/>
            <person name="Zhu J.G."/>
            <person name="Ruan X.D."/>
            <person name="Zhao L."/>
            <person name="Wei J.T."/>
            <person name="Ye R.Z."/>
            <person name="Que T.C."/>
            <person name="Du C.H."/>
            <person name="Zhou Y.H."/>
            <person name="Cheng J.X."/>
            <person name="Dai P.F."/>
            <person name="Guo W.B."/>
            <person name="Han X.H."/>
            <person name="Huang E.J."/>
            <person name="Li L.F."/>
            <person name="Wei W."/>
            <person name="Gao Y.C."/>
            <person name="Liu J.Z."/>
            <person name="Shao H.Z."/>
            <person name="Wang X."/>
            <person name="Wang C.C."/>
            <person name="Yang T.C."/>
            <person name="Huo Q.B."/>
            <person name="Li W."/>
            <person name="Chen H.Y."/>
            <person name="Chen S.E."/>
            <person name="Zhou L.G."/>
            <person name="Ni X.B."/>
            <person name="Tian J.H."/>
            <person name="Sheng Y."/>
            <person name="Liu T."/>
            <person name="Pan Y.S."/>
            <person name="Xia L.Y."/>
            <person name="Li J."/>
            <person name="Zhao F."/>
            <person name="Cao W.C."/>
        </authorList>
    </citation>
    <scope>NUCLEOTIDE SEQUENCE [LARGE SCALE GENOMIC DNA]</scope>
    <source>
        <strain evidence="1">Iper-2018</strain>
    </source>
</reference>
<protein>
    <submittedName>
        <fullName evidence="1">Uncharacterized protein</fullName>
    </submittedName>
</protein>
<name>A0AC60PQ45_IXOPE</name>